<gene>
    <name evidence="13" type="ORF">N7469_005476</name>
</gene>
<feature type="signal peptide" evidence="12">
    <location>
        <begin position="1"/>
        <end position="21"/>
    </location>
</feature>
<dbReference type="PANTHER" id="PTHR12145">
    <property type="entry name" value="MANNAN ENDO-1,6-ALPHA-MANNOSIDASE DCW1"/>
    <property type="match status" value="1"/>
</dbReference>
<evidence type="ECO:0000256" key="12">
    <source>
        <dbReference type="SAM" id="SignalP"/>
    </source>
</evidence>
<comment type="subcellular location">
    <subcellularLocation>
        <location evidence="2">Endomembrane system</location>
    </subcellularLocation>
</comment>
<comment type="caution">
    <text evidence="13">The sequence shown here is derived from an EMBL/GenBank/DDBJ whole genome shotgun (WGS) entry which is preliminary data.</text>
</comment>
<evidence type="ECO:0000256" key="10">
    <source>
        <dbReference type="PIRNR" id="PIRNR016302"/>
    </source>
</evidence>
<evidence type="ECO:0000313" key="13">
    <source>
        <dbReference type="EMBL" id="KAJ5233710.1"/>
    </source>
</evidence>
<dbReference type="GO" id="GO:0009272">
    <property type="term" value="P:fungal-type cell wall biogenesis"/>
    <property type="evidence" value="ECO:0007669"/>
    <property type="project" value="TreeGrafter"/>
</dbReference>
<keyword evidence="6 10" id="KW-0378">Hydrolase</keyword>
<dbReference type="Pfam" id="PF03663">
    <property type="entry name" value="Glyco_hydro_76"/>
    <property type="match status" value="1"/>
</dbReference>
<dbReference type="OrthoDB" id="4187847at2759"/>
<dbReference type="Proteomes" id="UP001147733">
    <property type="component" value="Unassembled WGS sequence"/>
</dbReference>
<dbReference type="InterPro" id="IPR014480">
    <property type="entry name" value="Mannan-1_6-alpha_mannosidase"/>
</dbReference>
<dbReference type="PANTHER" id="PTHR12145:SF37">
    <property type="entry name" value="MANNAN ENDO-1,6-ALPHA-MANNOSIDASE"/>
    <property type="match status" value="1"/>
</dbReference>
<comment type="similarity">
    <text evidence="3 10">Belongs to the glycosyl hydrolase 76 family.</text>
</comment>
<comment type="catalytic activity">
    <reaction evidence="1 10">
        <text>Random hydrolysis of (1-&gt;6)-alpha-D-mannosidic linkages in unbranched (1-&gt;6)-mannans.</text>
        <dbReference type="EC" id="3.2.1.101"/>
    </reaction>
</comment>
<dbReference type="GO" id="GO:0016052">
    <property type="term" value="P:carbohydrate catabolic process"/>
    <property type="evidence" value="ECO:0007669"/>
    <property type="project" value="InterPro"/>
</dbReference>
<sequence>MFGGISRTALAVTLLAGSAVAIDVKIRDEQTSNQLNRIESIKDAAKTLASSTMSFYSDRDSDIPGIVSNSLYWEGSVLFSIMMRYWALTGDDSYNDAVSEGMYWLRGDNDDYMSANYSSYMGNDDQLTWGLAAMMAAELDFPQKPSMPSWVTLAENVWNSVSSRWDDSNCDGGLRWQIWAYQAGYGFKNAISNGALFELSARLAHYKKNQTYSDWAEKIWDWSATTPLLKEKTWTIADSTSCEKNCSDSSSYQWTFNYAVYMSGAAYMYNVTEGKSKWKTGLSGLLNTSQQFFPKKYGTDIMSEIVCEPIKKCDRNQILFKGLFAQGLSLIAQVAPYTEDDIMFLLRGSALGAAATCTGGKKKDLCSMAWYKDEYDGSDSLEQQLSVTSVLVSNLVAFDKESLTTQSTAGNSSASGTTTGSASATSSKPTSTETASGDKDNGAGMLSSGPIVLITAMLMGVLSFL</sequence>
<accession>A0A9W9TP48</accession>
<dbReference type="InterPro" id="IPR008928">
    <property type="entry name" value="6-hairpin_glycosidase_sf"/>
</dbReference>
<evidence type="ECO:0000256" key="2">
    <source>
        <dbReference type="ARBA" id="ARBA00004308"/>
    </source>
</evidence>
<dbReference type="PIRSF" id="PIRSF016302">
    <property type="entry name" value="Man_a_manosd"/>
    <property type="match status" value="1"/>
</dbReference>
<evidence type="ECO:0000313" key="14">
    <source>
        <dbReference type="Proteomes" id="UP001147733"/>
    </source>
</evidence>
<keyword evidence="14" id="KW-1185">Reference proteome</keyword>
<proteinExistence type="inferred from homology"/>
<evidence type="ECO:0000256" key="4">
    <source>
        <dbReference type="ARBA" id="ARBA00012350"/>
    </source>
</evidence>
<dbReference type="InterPro" id="IPR005198">
    <property type="entry name" value="Glyco_hydro_76"/>
</dbReference>
<feature type="region of interest" description="Disordered" evidence="11">
    <location>
        <begin position="406"/>
        <end position="442"/>
    </location>
</feature>
<evidence type="ECO:0000256" key="8">
    <source>
        <dbReference type="ARBA" id="ARBA00023180"/>
    </source>
</evidence>
<dbReference type="GeneID" id="81383563"/>
<dbReference type="EC" id="3.2.1.101" evidence="4 10"/>
<evidence type="ECO:0000256" key="7">
    <source>
        <dbReference type="ARBA" id="ARBA00023136"/>
    </source>
</evidence>
<evidence type="ECO:0000256" key="1">
    <source>
        <dbReference type="ARBA" id="ARBA00001452"/>
    </source>
</evidence>
<keyword evidence="7" id="KW-0472">Membrane</keyword>
<reference evidence="13" key="1">
    <citation type="submission" date="2022-11" db="EMBL/GenBank/DDBJ databases">
        <authorList>
            <person name="Petersen C."/>
        </authorList>
    </citation>
    <scope>NUCLEOTIDE SEQUENCE</scope>
    <source>
        <strain evidence="13">IBT 23319</strain>
    </source>
</reference>
<evidence type="ECO:0000256" key="5">
    <source>
        <dbReference type="ARBA" id="ARBA00022729"/>
    </source>
</evidence>
<keyword evidence="9 10" id="KW-0326">Glycosidase</keyword>
<keyword evidence="5 12" id="KW-0732">Signal</keyword>
<dbReference type="AlphaFoldDB" id="A0A9W9TP48"/>
<protein>
    <recommendedName>
        <fullName evidence="4 10">Mannan endo-1,6-alpha-mannosidase</fullName>
        <ecNumber evidence="4 10">3.2.1.101</ecNumber>
    </recommendedName>
</protein>
<reference evidence="13" key="2">
    <citation type="journal article" date="2023" name="IMA Fungus">
        <title>Comparative genomic study of the Penicillium genus elucidates a diverse pangenome and 15 lateral gene transfer events.</title>
        <authorList>
            <person name="Petersen C."/>
            <person name="Sorensen T."/>
            <person name="Nielsen M.R."/>
            <person name="Sondergaard T.E."/>
            <person name="Sorensen J.L."/>
            <person name="Fitzpatrick D.A."/>
            <person name="Frisvad J.C."/>
            <person name="Nielsen K.L."/>
        </authorList>
    </citation>
    <scope>NUCLEOTIDE SEQUENCE</scope>
    <source>
        <strain evidence="13">IBT 23319</strain>
    </source>
</reference>
<feature type="compositionally biased region" description="Low complexity" evidence="11">
    <location>
        <begin position="406"/>
        <end position="435"/>
    </location>
</feature>
<dbReference type="EMBL" id="JAPQKT010000004">
    <property type="protein sequence ID" value="KAJ5233710.1"/>
    <property type="molecule type" value="Genomic_DNA"/>
</dbReference>
<dbReference type="FunFam" id="1.50.10.20:FF:000006">
    <property type="entry name" value="Mannan endo-1,6-alpha-mannosidase"/>
    <property type="match status" value="1"/>
</dbReference>
<dbReference type="SUPFAM" id="SSF48208">
    <property type="entry name" value="Six-hairpin glycosidases"/>
    <property type="match status" value="1"/>
</dbReference>
<dbReference type="GO" id="GO:0012505">
    <property type="term" value="C:endomembrane system"/>
    <property type="evidence" value="ECO:0007669"/>
    <property type="project" value="UniProtKB-SubCell"/>
</dbReference>
<dbReference type="GO" id="GO:0008496">
    <property type="term" value="F:mannan endo-1,6-alpha-mannosidase activity"/>
    <property type="evidence" value="ECO:0007669"/>
    <property type="project" value="UniProtKB-UniRule"/>
</dbReference>
<evidence type="ECO:0000256" key="9">
    <source>
        <dbReference type="ARBA" id="ARBA00023295"/>
    </source>
</evidence>
<name>A0A9W9TP48_PENCI</name>
<evidence type="ECO:0000256" key="6">
    <source>
        <dbReference type="ARBA" id="ARBA00022801"/>
    </source>
</evidence>
<dbReference type="RefSeq" id="XP_056501210.1">
    <property type="nucleotide sequence ID" value="XM_056644396.1"/>
</dbReference>
<feature type="chain" id="PRO_5040778694" description="Mannan endo-1,6-alpha-mannosidase" evidence="12">
    <location>
        <begin position="22"/>
        <end position="465"/>
    </location>
</feature>
<dbReference type="Gene3D" id="1.50.10.20">
    <property type="match status" value="1"/>
</dbReference>
<organism evidence="13 14">
    <name type="scientific">Penicillium citrinum</name>
    <dbReference type="NCBI Taxonomy" id="5077"/>
    <lineage>
        <taxon>Eukaryota</taxon>
        <taxon>Fungi</taxon>
        <taxon>Dikarya</taxon>
        <taxon>Ascomycota</taxon>
        <taxon>Pezizomycotina</taxon>
        <taxon>Eurotiomycetes</taxon>
        <taxon>Eurotiomycetidae</taxon>
        <taxon>Eurotiales</taxon>
        <taxon>Aspergillaceae</taxon>
        <taxon>Penicillium</taxon>
    </lineage>
</organism>
<keyword evidence="8" id="KW-0325">Glycoprotein</keyword>
<evidence type="ECO:0000256" key="11">
    <source>
        <dbReference type="SAM" id="MobiDB-lite"/>
    </source>
</evidence>
<evidence type="ECO:0000256" key="3">
    <source>
        <dbReference type="ARBA" id="ARBA00009699"/>
    </source>
</evidence>